<accession>L0IAD4</accession>
<dbReference type="AlphaFoldDB" id="L0IAD4"/>
<feature type="domain" description="DUF8159" evidence="2">
    <location>
        <begin position="54"/>
        <end position="154"/>
    </location>
</feature>
<gene>
    <name evidence="3" type="ordered locus">Halru_0568</name>
</gene>
<dbReference type="STRING" id="797302.Halru_0568"/>
<reference evidence="3" key="1">
    <citation type="submission" date="2011-09" db="EMBL/GenBank/DDBJ databases">
        <title>Complete sequence of Halovivax ruber XH-70.</title>
        <authorList>
            <consortium name="US DOE Joint Genome Institute"/>
            <person name="Lucas S."/>
            <person name="Han J."/>
            <person name="Lapidus A."/>
            <person name="Cheng J.-F."/>
            <person name="Goodwin L."/>
            <person name="Pitluck S."/>
            <person name="Peters L."/>
            <person name="Mikhailova N."/>
            <person name="Davenport K."/>
            <person name="Detter J.C."/>
            <person name="Han C."/>
            <person name="Tapia R."/>
            <person name="Land M."/>
            <person name="Hauser L."/>
            <person name="Kyrpides N."/>
            <person name="Ivanova N."/>
            <person name="Pagani I."/>
            <person name="Sproer C."/>
            <person name="Anderson I."/>
            <person name="Woyke T."/>
        </authorList>
    </citation>
    <scope>NUCLEOTIDE SEQUENCE</scope>
    <source>
        <strain evidence="3">XH-70</strain>
    </source>
</reference>
<dbReference type="GeneID" id="14375876"/>
<proteinExistence type="predicted"/>
<evidence type="ECO:0000313" key="3">
    <source>
        <dbReference type="EMBL" id="AGB15201.1"/>
    </source>
</evidence>
<dbReference type="EMBL" id="CP003050">
    <property type="protein sequence ID" value="AGB15201.1"/>
    <property type="molecule type" value="Genomic_DNA"/>
</dbReference>
<dbReference type="OrthoDB" id="206104at2157"/>
<evidence type="ECO:0000313" key="4">
    <source>
        <dbReference type="Proteomes" id="UP000010846"/>
    </source>
</evidence>
<keyword evidence="4" id="KW-1185">Reference proteome</keyword>
<feature type="region of interest" description="Disordered" evidence="1">
    <location>
        <begin position="145"/>
        <end position="170"/>
    </location>
</feature>
<organism evidence="3 4">
    <name type="scientific">Halovivax ruber (strain DSM 18193 / JCM 13892 / XH-70)</name>
    <dbReference type="NCBI Taxonomy" id="797302"/>
    <lineage>
        <taxon>Archaea</taxon>
        <taxon>Methanobacteriati</taxon>
        <taxon>Methanobacteriota</taxon>
        <taxon>Stenosarchaea group</taxon>
        <taxon>Halobacteria</taxon>
        <taxon>Halobacteriales</taxon>
        <taxon>Natrialbaceae</taxon>
        <taxon>Halovivax</taxon>
    </lineage>
</organism>
<dbReference type="eggNOG" id="arCOG10780">
    <property type="taxonomic scope" value="Archaea"/>
</dbReference>
<dbReference type="Proteomes" id="UP000010846">
    <property type="component" value="Chromosome"/>
</dbReference>
<dbReference type="InterPro" id="IPR058473">
    <property type="entry name" value="DUF8159"/>
</dbReference>
<protein>
    <recommendedName>
        <fullName evidence="2">DUF8159 domain-containing protein</fullName>
    </recommendedName>
</protein>
<dbReference type="Pfam" id="PF26490">
    <property type="entry name" value="DUF8159"/>
    <property type="match status" value="1"/>
</dbReference>
<evidence type="ECO:0000259" key="2">
    <source>
        <dbReference type="Pfam" id="PF26490"/>
    </source>
</evidence>
<dbReference type="RefSeq" id="WP_015299883.1">
    <property type="nucleotide sequence ID" value="NC_019964.1"/>
</dbReference>
<dbReference type="KEGG" id="hru:Halru_0568"/>
<name>L0IAD4_HALRX</name>
<evidence type="ECO:0000256" key="1">
    <source>
        <dbReference type="SAM" id="MobiDB-lite"/>
    </source>
</evidence>
<sequence>MSVDGSDATAHTRRHLLTGIGGLSAAGIAGCLGDSASETNREEIRPAEPPIAREGTPAEFYYFLEENGITVEKLTRGDDILYLTYQSGADTIPESNDEIGIVYQVYKGGLVDRGSDISFLNCEIAAPFDDQAHGWGVRTEWIHEHDGESDSGDDETNATNETQSSGDRDLQTLWNLILNSKVYGDEGDDGS</sequence>
<dbReference type="HOGENOM" id="CLU_1418663_0_0_2"/>